<dbReference type="HOGENOM" id="CLU_1534678_0_0_1"/>
<reference evidence="3" key="2">
    <citation type="submission" date="2015-03" db="UniProtKB">
        <authorList>
            <consortium name="EnsemblPlants"/>
        </authorList>
    </citation>
    <scope>IDENTIFICATION</scope>
</reference>
<evidence type="ECO:0000256" key="1">
    <source>
        <dbReference type="SAM" id="MobiDB-lite"/>
    </source>
</evidence>
<reference evidence="3 4" key="1">
    <citation type="journal article" date="2014" name="Genome Biol.">
        <title>Transcriptome and methylome profiling reveals relics of genome dominance in the mesopolyploid Brassica oleracea.</title>
        <authorList>
            <person name="Parkin I.A."/>
            <person name="Koh C."/>
            <person name="Tang H."/>
            <person name="Robinson S.J."/>
            <person name="Kagale S."/>
            <person name="Clarke W.E."/>
            <person name="Town C.D."/>
            <person name="Nixon J."/>
            <person name="Krishnakumar V."/>
            <person name="Bidwell S.L."/>
            <person name="Denoeud F."/>
            <person name="Belcram H."/>
            <person name="Links M.G."/>
            <person name="Just J."/>
            <person name="Clarke C."/>
            <person name="Bender T."/>
            <person name="Huebert T."/>
            <person name="Mason A.S."/>
            <person name="Pires J.C."/>
            <person name="Barker G."/>
            <person name="Moore J."/>
            <person name="Walley P.G."/>
            <person name="Manoli S."/>
            <person name="Batley J."/>
            <person name="Edwards D."/>
            <person name="Nelson M.N."/>
            <person name="Wang X."/>
            <person name="Paterson A.H."/>
            <person name="King G."/>
            <person name="Bancroft I."/>
            <person name="Chalhoub B."/>
            <person name="Sharpe A.G."/>
        </authorList>
    </citation>
    <scope>NUCLEOTIDE SEQUENCE</scope>
    <source>
        <strain evidence="3 4">cv. TO1000</strain>
    </source>
</reference>
<protein>
    <recommendedName>
        <fullName evidence="2">Retroviral polymerase SH3-like domain-containing protein</fullName>
    </recommendedName>
</protein>
<feature type="region of interest" description="Disordered" evidence="1">
    <location>
        <begin position="74"/>
        <end position="105"/>
    </location>
</feature>
<accession>A0A0D3DAR4</accession>
<dbReference type="Pfam" id="PF25597">
    <property type="entry name" value="SH3_retrovirus"/>
    <property type="match status" value="1"/>
</dbReference>
<sequence>MHVFGCLCYILNDKEHLGKFEARSDIGKFLGYSVNSLAYRVFNQRTKFVGDNVNIVFDDSIGFYETRVTQTIDGVTPSSSRQAENEAENEVKDETEEDNEPEMTKVDLDQGKVHKNHSSSDVIGRLYDERVTRKKQINFKEMVKLVCFMVKMNEVEYFVSLIEPKNIQEALDDES</sequence>
<name>A0A0D3DAR4_BRAOL</name>
<dbReference type="EnsemblPlants" id="Bo7g081720.1">
    <property type="protein sequence ID" value="Bo7g081720.1"/>
    <property type="gene ID" value="Bo7g081720"/>
</dbReference>
<feature type="domain" description="Retroviral polymerase SH3-like" evidence="2">
    <location>
        <begin position="6"/>
        <end position="65"/>
    </location>
</feature>
<dbReference type="Proteomes" id="UP000032141">
    <property type="component" value="Chromosome C7"/>
</dbReference>
<dbReference type="Gramene" id="Bo7g081720.1">
    <property type="protein sequence ID" value="Bo7g081720.1"/>
    <property type="gene ID" value="Bo7g081720"/>
</dbReference>
<organism evidence="3 4">
    <name type="scientific">Brassica oleracea var. oleracea</name>
    <dbReference type="NCBI Taxonomy" id="109376"/>
    <lineage>
        <taxon>Eukaryota</taxon>
        <taxon>Viridiplantae</taxon>
        <taxon>Streptophyta</taxon>
        <taxon>Embryophyta</taxon>
        <taxon>Tracheophyta</taxon>
        <taxon>Spermatophyta</taxon>
        <taxon>Magnoliopsida</taxon>
        <taxon>eudicotyledons</taxon>
        <taxon>Gunneridae</taxon>
        <taxon>Pentapetalae</taxon>
        <taxon>rosids</taxon>
        <taxon>malvids</taxon>
        <taxon>Brassicales</taxon>
        <taxon>Brassicaceae</taxon>
        <taxon>Brassiceae</taxon>
        <taxon>Brassica</taxon>
    </lineage>
</organism>
<proteinExistence type="predicted"/>
<feature type="compositionally biased region" description="Acidic residues" evidence="1">
    <location>
        <begin position="85"/>
        <end position="101"/>
    </location>
</feature>
<dbReference type="InterPro" id="IPR057670">
    <property type="entry name" value="SH3_retrovirus"/>
</dbReference>
<evidence type="ECO:0000259" key="2">
    <source>
        <dbReference type="Pfam" id="PF25597"/>
    </source>
</evidence>
<dbReference type="AlphaFoldDB" id="A0A0D3DAR4"/>
<keyword evidence="4" id="KW-1185">Reference proteome</keyword>
<evidence type="ECO:0000313" key="3">
    <source>
        <dbReference type="EnsemblPlants" id="Bo7g081720.1"/>
    </source>
</evidence>
<evidence type="ECO:0000313" key="4">
    <source>
        <dbReference type="Proteomes" id="UP000032141"/>
    </source>
</evidence>